<feature type="binding site" evidence="3">
    <location>
        <begin position="118"/>
        <end position="121"/>
    </location>
    <ligand>
        <name>GTP</name>
        <dbReference type="ChEBI" id="CHEBI:37565"/>
    </ligand>
</feature>
<dbReference type="InterPro" id="IPR004881">
    <property type="entry name" value="Ribosome_biogen_GTPase_RsgA"/>
</dbReference>
<comment type="function">
    <text evidence="3">One of several proteins that assist in the late maturation steps of the functional core of the 30S ribosomal subunit. Helps release RbfA from mature subunits. May play a role in the assembly of ribosomal proteins into the subunit. Circularly permuted GTPase that catalyzes slow GTP hydrolysis, GTPase activity is stimulated by the 30S ribosomal subunit.</text>
</comment>
<gene>
    <name evidence="3" type="primary">rsgA</name>
    <name evidence="6" type="ORF">AU255_16525</name>
</gene>
<dbReference type="EC" id="3.6.1.-" evidence="3"/>
<dbReference type="GO" id="GO:0046872">
    <property type="term" value="F:metal ion binding"/>
    <property type="evidence" value="ECO:0007669"/>
    <property type="project" value="UniProtKB-KW"/>
</dbReference>
<dbReference type="EMBL" id="LPUF01000003">
    <property type="protein sequence ID" value="OQK15796.1"/>
    <property type="molecule type" value="Genomic_DNA"/>
</dbReference>
<dbReference type="RefSeq" id="WP_080524024.1">
    <property type="nucleotide sequence ID" value="NZ_LPUF01000003.1"/>
</dbReference>
<comment type="caution">
    <text evidence="6">The sequence shown here is derived from an EMBL/GenBank/DDBJ whole genome shotgun (WGS) entry which is preliminary data.</text>
</comment>
<evidence type="ECO:0000256" key="1">
    <source>
        <dbReference type="ARBA" id="ARBA00022741"/>
    </source>
</evidence>
<dbReference type="GO" id="GO:0019843">
    <property type="term" value="F:rRNA binding"/>
    <property type="evidence" value="ECO:0007669"/>
    <property type="project" value="UniProtKB-KW"/>
</dbReference>
<proteinExistence type="inferred from homology"/>
<comment type="similarity">
    <text evidence="3">Belongs to the TRAFAC class YlqF/YawG GTPase family. RsgA subfamily.</text>
</comment>
<dbReference type="Gene3D" id="1.10.40.50">
    <property type="entry name" value="Probable gtpase engc, domain 3"/>
    <property type="match status" value="1"/>
</dbReference>
<evidence type="ECO:0000313" key="6">
    <source>
        <dbReference type="EMBL" id="OQK15796.1"/>
    </source>
</evidence>
<dbReference type="HAMAP" id="MF_01820">
    <property type="entry name" value="GTPase_RsgA"/>
    <property type="match status" value="1"/>
</dbReference>
<dbReference type="GO" id="GO:0005525">
    <property type="term" value="F:GTP binding"/>
    <property type="evidence" value="ECO:0007669"/>
    <property type="project" value="UniProtKB-UniRule"/>
</dbReference>
<reference evidence="6 7" key="1">
    <citation type="submission" date="2015-12" db="EMBL/GenBank/DDBJ databases">
        <authorList>
            <person name="Shamseldin A."/>
            <person name="Moawad H."/>
            <person name="Abd El-Rahim W.M."/>
            <person name="Sadowsky M.J."/>
        </authorList>
    </citation>
    <scope>NUCLEOTIDE SEQUENCE [LARGE SCALE GENOMIC DNA]</scope>
    <source>
        <strain evidence="6 7">WF1</strain>
    </source>
</reference>
<comment type="subunit">
    <text evidence="3">Monomer. Associates with 30S ribosomal subunit, binds 16S rRNA.</text>
</comment>
<organism evidence="6 7">
    <name type="scientific">Methyloprofundus sedimenti</name>
    <dbReference type="NCBI Taxonomy" id="1420851"/>
    <lineage>
        <taxon>Bacteria</taxon>
        <taxon>Pseudomonadati</taxon>
        <taxon>Pseudomonadota</taxon>
        <taxon>Gammaproteobacteria</taxon>
        <taxon>Methylococcales</taxon>
        <taxon>Methylococcaceae</taxon>
        <taxon>Methyloprofundus</taxon>
    </lineage>
</organism>
<keyword evidence="3" id="KW-0862">Zinc</keyword>
<dbReference type="PANTHER" id="PTHR32120:SF11">
    <property type="entry name" value="SMALL RIBOSOMAL SUBUNIT BIOGENESIS GTPASE RSGA 1, MITOCHONDRIAL-RELATED"/>
    <property type="match status" value="1"/>
</dbReference>
<dbReference type="GO" id="GO:0005737">
    <property type="term" value="C:cytoplasm"/>
    <property type="evidence" value="ECO:0007669"/>
    <property type="project" value="UniProtKB-SubCell"/>
</dbReference>
<keyword evidence="3" id="KW-0699">rRNA-binding</keyword>
<keyword evidence="3" id="KW-0963">Cytoplasm</keyword>
<feature type="binding site" evidence="3">
    <location>
        <begin position="169"/>
        <end position="177"/>
    </location>
    <ligand>
        <name>GTP</name>
        <dbReference type="ChEBI" id="CHEBI:37565"/>
    </ligand>
</feature>
<comment type="cofactor">
    <cofactor evidence="3">
        <name>Zn(2+)</name>
        <dbReference type="ChEBI" id="CHEBI:29105"/>
    </cofactor>
    <text evidence="3">Binds 1 zinc ion per subunit.</text>
</comment>
<feature type="binding site" evidence="3">
    <location>
        <position position="264"/>
    </location>
    <ligand>
        <name>Zn(2+)</name>
        <dbReference type="ChEBI" id="CHEBI:29105"/>
    </ligand>
</feature>
<keyword evidence="3" id="KW-0378">Hydrolase</keyword>
<dbReference type="CDD" id="cd01854">
    <property type="entry name" value="YjeQ_EngC"/>
    <property type="match status" value="1"/>
</dbReference>
<name>A0A1V8M2S1_9GAMM</name>
<keyword evidence="2 3" id="KW-0342">GTP-binding</keyword>
<accession>A0A1V8M2S1</accession>
<dbReference type="SUPFAM" id="SSF50249">
    <property type="entry name" value="Nucleic acid-binding proteins"/>
    <property type="match status" value="1"/>
</dbReference>
<feature type="domain" description="CP-type G" evidence="5">
    <location>
        <begin position="70"/>
        <end position="227"/>
    </location>
</feature>
<dbReference type="Pfam" id="PF03193">
    <property type="entry name" value="RsgA_GTPase"/>
    <property type="match status" value="1"/>
</dbReference>
<dbReference type="PANTHER" id="PTHR32120">
    <property type="entry name" value="SMALL RIBOSOMAL SUBUNIT BIOGENESIS GTPASE RSGA"/>
    <property type="match status" value="1"/>
</dbReference>
<dbReference type="GO" id="GO:0042274">
    <property type="term" value="P:ribosomal small subunit biogenesis"/>
    <property type="evidence" value="ECO:0007669"/>
    <property type="project" value="UniProtKB-UniRule"/>
</dbReference>
<feature type="binding site" evidence="3">
    <location>
        <position position="251"/>
    </location>
    <ligand>
        <name>Zn(2+)</name>
        <dbReference type="ChEBI" id="CHEBI:29105"/>
    </ligand>
</feature>
<evidence type="ECO:0000256" key="3">
    <source>
        <dbReference type="HAMAP-Rule" id="MF_01820"/>
    </source>
</evidence>
<protein>
    <recommendedName>
        <fullName evidence="3">Small ribosomal subunit biogenesis GTPase RsgA</fullName>
        <ecNumber evidence="3">3.6.1.-</ecNumber>
    </recommendedName>
</protein>
<dbReference type="Gene3D" id="3.40.50.300">
    <property type="entry name" value="P-loop containing nucleotide triphosphate hydrolases"/>
    <property type="match status" value="1"/>
</dbReference>
<dbReference type="GO" id="GO:0003924">
    <property type="term" value="F:GTPase activity"/>
    <property type="evidence" value="ECO:0007669"/>
    <property type="project" value="UniProtKB-UniRule"/>
</dbReference>
<dbReference type="InterPro" id="IPR027417">
    <property type="entry name" value="P-loop_NTPase"/>
</dbReference>
<dbReference type="STRING" id="1420851.AU255_16525"/>
<keyword evidence="3" id="KW-0690">Ribosome biogenesis</keyword>
<evidence type="ECO:0000259" key="4">
    <source>
        <dbReference type="PROSITE" id="PS50936"/>
    </source>
</evidence>
<evidence type="ECO:0000313" key="7">
    <source>
        <dbReference type="Proteomes" id="UP000191980"/>
    </source>
</evidence>
<feature type="domain" description="EngC GTPase" evidence="4">
    <location>
        <begin position="79"/>
        <end position="225"/>
    </location>
</feature>
<sequence length="293" mass="32324">MTDLHDGLVISHLGKGIAVEVDGHIILCQTRRKIATVAAGDKVKIRIVAQDQGCIEELLPRHSLLERPSKGAKTRPVAANIDQIFVVFATEPFCDFLLIDQYLAICENRNINALLIYNKSDLATACNIEQELETYQSLGYTLFRVSAKKNSGIDELKQALSHKISIFTGQSGVGKSSLTNALIPDKELKTNTVSAITKHGRHTTTAATLYHLPAGGDLIDSPGVAIFGLAGLSENQLAHGYREFQPYIDKCQFNDCRHLKDKGCAIQKAVKDGFISQSRYQRFVKLREKMPTD</sequence>
<dbReference type="Proteomes" id="UP000191980">
    <property type="component" value="Unassembled WGS sequence"/>
</dbReference>
<evidence type="ECO:0000256" key="2">
    <source>
        <dbReference type="ARBA" id="ARBA00023134"/>
    </source>
</evidence>
<feature type="binding site" evidence="3">
    <location>
        <position position="256"/>
    </location>
    <ligand>
        <name>Zn(2+)</name>
        <dbReference type="ChEBI" id="CHEBI:29105"/>
    </ligand>
</feature>
<keyword evidence="1 3" id="KW-0547">Nucleotide-binding</keyword>
<evidence type="ECO:0000259" key="5">
    <source>
        <dbReference type="PROSITE" id="PS51721"/>
    </source>
</evidence>
<dbReference type="OrthoDB" id="9809485at2"/>
<dbReference type="PROSITE" id="PS50936">
    <property type="entry name" value="ENGC_GTPASE"/>
    <property type="match status" value="1"/>
</dbReference>
<dbReference type="InterPro" id="IPR012340">
    <property type="entry name" value="NA-bd_OB-fold"/>
</dbReference>
<keyword evidence="3" id="KW-0479">Metal-binding</keyword>
<dbReference type="PROSITE" id="PS51721">
    <property type="entry name" value="G_CP"/>
    <property type="match status" value="1"/>
</dbReference>
<comment type="subcellular location">
    <subcellularLocation>
        <location evidence="3">Cytoplasm</location>
    </subcellularLocation>
</comment>
<dbReference type="NCBIfam" id="TIGR00157">
    <property type="entry name" value="ribosome small subunit-dependent GTPase A"/>
    <property type="match status" value="1"/>
</dbReference>
<dbReference type="InterPro" id="IPR030378">
    <property type="entry name" value="G_CP_dom"/>
</dbReference>
<dbReference type="InterPro" id="IPR010914">
    <property type="entry name" value="RsgA_GTPase_dom"/>
</dbReference>
<dbReference type="AlphaFoldDB" id="A0A1V8M2S1"/>
<keyword evidence="3" id="KW-0694">RNA-binding</keyword>
<dbReference type="SUPFAM" id="SSF52540">
    <property type="entry name" value="P-loop containing nucleoside triphosphate hydrolases"/>
    <property type="match status" value="1"/>
</dbReference>
<dbReference type="Gene3D" id="2.40.50.140">
    <property type="entry name" value="Nucleic acid-binding proteins"/>
    <property type="match status" value="1"/>
</dbReference>
<feature type="binding site" evidence="3">
    <location>
        <position position="258"/>
    </location>
    <ligand>
        <name>Zn(2+)</name>
        <dbReference type="ChEBI" id="CHEBI:29105"/>
    </ligand>
</feature>
<keyword evidence="7" id="KW-1185">Reference proteome</keyword>